<evidence type="ECO:0000256" key="1">
    <source>
        <dbReference type="SAM" id="MobiDB-lite"/>
    </source>
</evidence>
<organism evidence="3 4">
    <name type="scientific">Cohnella zeiphila</name>
    <dbReference type="NCBI Taxonomy" id="2761120"/>
    <lineage>
        <taxon>Bacteria</taxon>
        <taxon>Bacillati</taxon>
        <taxon>Bacillota</taxon>
        <taxon>Bacilli</taxon>
        <taxon>Bacillales</taxon>
        <taxon>Paenibacillaceae</taxon>
        <taxon>Cohnella</taxon>
    </lineage>
</organism>
<name>A0A7X0SQN3_9BACL</name>
<keyword evidence="2" id="KW-0812">Transmembrane</keyword>
<feature type="compositionally biased region" description="Low complexity" evidence="1">
    <location>
        <begin position="65"/>
        <end position="75"/>
    </location>
</feature>
<sequence>MAKLALGKTGLAIVLAAVAAILGTLAFWLYRDATDAPRIDKLVVDLTGTNAGAEGPATGSGGYSSGTASSTSDSRTGVVYRLDQVADGLWA</sequence>
<gene>
    <name evidence="3" type="ORF">H7C18_25430</name>
</gene>
<evidence type="ECO:0000256" key="2">
    <source>
        <dbReference type="SAM" id="Phobius"/>
    </source>
</evidence>
<feature type="region of interest" description="Disordered" evidence="1">
    <location>
        <begin position="50"/>
        <end position="75"/>
    </location>
</feature>
<protein>
    <submittedName>
        <fullName evidence="3">Uncharacterized protein</fullName>
    </submittedName>
</protein>
<accession>A0A7X0SQN3</accession>
<keyword evidence="2" id="KW-0472">Membrane</keyword>
<keyword evidence="2" id="KW-1133">Transmembrane helix</keyword>
<dbReference type="EMBL" id="JACJVO010000032">
    <property type="protein sequence ID" value="MBB6734269.1"/>
    <property type="molecule type" value="Genomic_DNA"/>
</dbReference>
<feature type="transmembrane region" description="Helical" evidence="2">
    <location>
        <begin position="12"/>
        <end position="30"/>
    </location>
</feature>
<dbReference type="RefSeq" id="WP_185131907.1">
    <property type="nucleotide sequence ID" value="NZ_JACJVO010000032.1"/>
</dbReference>
<reference evidence="3 4" key="1">
    <citation type="submission" date="2020-08" db="EMBL/GenBank/DDBJ databases">
        <title>Cohnella phylogeny.</title>
        <authorList>
            <person name="Dunlap C."/>
        </authorList>
    </citation>
    <scope>NUCLEOTIDE SEQUENCE [LARGE SCALE GENOMIC DNA]</scope>
    <source>
        <strain evidence="3 4">CBP 2801</strain>
    </source>
</reference>
<dbReference type="AlphaFoldDB" id="A0A7X0SQN3"/>
<dbReference type="Proteomes" id="UP000564644">
    <property type="component" value="Unassembled WGS sequence"/>
</dbReference>
<evidence type="ECO:0000313" key="4">
    <source>
        <dbReference type="Proteomes" id="UP000564644"/>
    </source>
</evidence>
<evidence type="ECO:0000313" key="3">
    <source>
        <dbReference type="EMBL" id="MBB6734269.1"/>
    </source>
</evidence>
<proteinExistence type="predicted"/>
<keyword evidence="4" id="KW-1185">Reference proteome</keyword>
<comment type="caution">
    <text evidence="3">The sequence shown here is derived from an EMBL/GenBank/DDBJ whole genome shotgun (WGS) entry which is preliminary data.</text>
</comment>